<accession>A0A2H1I6S9</accession>
<protein>
    <recommendedName>
        <fullName evidence="4">DUF2332 domain-containing protein</fullName>
    </recommendedName>
</protein>
<evidence type="ECO:0008006" key="4">
    <source>
        <dbReference type="Google" id="ProtNLM"/>
    </source>
</evidence>
<proteinExistence type="predicted"/>
<dbReference type="AlphaFoldDB" id="A0A2H1I6S9"/>
<name>A0A2H1I6S9_BRELN</name>
<dbReference type="InterPro" id="IPR011200">
    <property type="entry name" value="UCP012608"/>
</dbReference>
<dbReference type="OrthoDB" id="8899077at2"/>
<dbReference type="Proteomes" id="UP000234498">
    <property type="component" value="Unassembled WGS sequence"/>
</dbReference>
<reference evidence="2 3" key="1">
    <citation type="submission" date="2017-03" db="EMBL/GenBank/DDBJ databases">
        <authorList>
            <person name="Afonso C.L."/>
            <person name="Miller P.J."/>
            <person name="Scott M.A."/>
            <person name="Spackman E."/>
            <person name="Goraichik I."/>
            <person name="Dimitrov K.M."/>
            <person name="Suarez D.L."/>
            <person name="Swayne D.E."/>
        </authorList>
    </citation>
    <scope>NUCLEOTIDE SEQUENCE [LARGE SCALE GENOMIC DNA]</scope>
    <source>
        <strain evidence="2 3">Mu101</strain>
    </source>
</reference>
<evidence type="ECO:0000256" key="1">
    <source>
        <dbReference type="SAM" id="MobiDB-lite"/>
    </source>
</evidence>
<evidence type="ECO:0000313" key="3">
    <source>
        <dbReference type="Proteomes" id="UP000234498"/>
    </source>
</evidence>
<gene>
    <name evidence="2" type="ORF">BLIN101_00906</name>
</gene>
<organism evidence="2 3">
    <name type="scientific">Brevibacterium linens</name>
    <dbReference type="NCBI Taxonomy" id="1703"/>
    <lineage>
        <taxon>Bacteria</taxon>
        <taxon>Bacillati</taxon>
        <taxon>Actinomycetota</taxon>
        <taxon>Actinomycetes</taxon>
        <taxon>Micrococcales</taxon>
        <taxon>Brevibacteriaceae</taxon>
        <taxon>Brevibacterium</taxon>
    </lineage>
</organism>
<feature type="region of interest" description="Disordered" evidence="1">
    <location>
        <begin position="151"/>
        <end position="185"/>
    </location>
</feature>
<dbReference type="Pfam" id="PF10094">
    <property type="entry name" value="DUF2332"/>
    <property type="match status" value="1"/>
</dbReference>
<sequence length="367" mass="39464">MQPMTELEAETLRDYHGTFARLEAAGTSPIYTMWAEGVAADDEVISLLLELPRPKRQANLLFAAARHLGAGEGSYAQLRSWLLEHWDDVRELMLARSTQTNEAGRCATLLPVLAQIPGPLALIEVGASAGLCLYPDRYSYRFTVTEAAERTAADDRTAHGGAVATDRSAPGTSGAKFEQSVTLDPPEGPSPVLLECALANTTVPEHLPEVAWRAGVDLNPLDITDADQREWLASLIWPEHEARRARLLAAASIAAADPPHLVRGDLLETVESLLAEVPSGTQPVVFHSAVLAYVDAEARARFAALMQSRDDVVWISNEGAGVLPDTRAQLETLGIEPDGRFVLSVDGRALALTGPHGQSFTGLSQAR</sequence>
<evidence type="ECO:0000313" key="2">
    <source>
        <dbReference type="EMBL" id="SMX70907.1"/>
    </source>
</evidence>
<dbReference type="EMBL" id="FXZA01000002">
    <property type="protein sequence ID" value="SMX70907.1"/>
    <property type="molecule type" value="Genomic_DNA"/>
</dbReference>